<keyword evidence="7" id="KW-1185">Reference proteome</keyword>
<evidence type="ECO:0000256" key="4">
    <source>
        <dbReference type="SAM" id="MobiDB-lite"/>
    </source>
</evidence>
<dbReference type="Pfam" id="PF01614">
    <property type="entry name" value="IclR_C"/>
    <property type="match status" value="1"/>
</dbReference>
<feature type="region of interest" description="Disordered" evidence="4">
    <location>
        <begin position="159"/>
        <end position="244"/>
    </location>
</feature>
<evidence type="ECO:0000256" key="1">
    <source>
        <dbReference type="ARBA" id="ARBA00023015"/>
    </source>
</evidence>
<proteinExistence type="predicted"/>
<dbReference type="Pfam" id="PF09339">
    <property type="entry name" value="HTH_IclR"/>
    <property type="match status" value="1"/>
</dbReference>
<evidence type="ECO:0000259" key="5">
    <source>
        <dbReference type="PROSITE" id="PS51077"/>
    </source>
</evidence>
<dbReference type="PROSITE" id="PS51077">
    <property type="entry name" value="HTH_ICLR"/>
    <property type="match status" value="1"/>
</dbReference>
<protein>
    <recommendedName>
        <fullName evidence="5">HTH iclR-type domain-containing protein</fullName>
    </recommendedName>
</protein>
<keyword evidence="2" id="KW-0238">DNA-binding</keyword>
<dbReference type="PANTHER" id="PTHR30136">
    <property type="entry name" value="HELIX-TURN-HELIX TRANSCRIPTIONAL REGULATOR, ICLR FAMILY"/>
    <property type="match status" value="1"/>
</dbReference>
<organism evidence="6 7">
    <name type="scientific">Pseudolysinimonas kribbensis</name>
    <dbReference type="NCBI Taxonomy" id="433641"/>
    <lineage>
        <taxon>Bacteria</taxon>
        <taxon>Bacillati</taxon>
        <taxon>Actinomycetota</taxon>
        <taxon>Actinomycetes</taxon>
        <taxon>Micrococcales</taxon>
        <taxon>Microbacteriaceae</taxon>
        <taxon>Pseudolysinimonas</taxon>
    </lineage>
</organism>
<dbReference type="InterPro" id="IPR014757">
    <property type="entry name" value="Tscrpt_reg_IclR_C"/>
</dbReference>
<dbReference type="RefSeq" id="WP_284253277.1">
    <property type="nucleotide sequence ID" value="NZ_BSVB01000001.1"/>
</dbReference>
<keyword evidence="1" id="KW-0805">Transcription regulation</keyword>
<dbReference type="InterPro" id="IPR029016">
    <property type="entry name" value="GAF-like_dom_sf"/>
</dbReference>
<dbReference type="PANTHER" id="PTHR30136:SF7">
    <property type="entry name" value="HTH-TYPE TRANSCRIPTIONAL REGULATOR KDGR-RELATED"/>
    <property type="match status" value="1"/>
</dbReference>
<feature type="compositionally biased region" description="Basic residues" evidence="4">
    <location>
        <begin position="235"/>
        <end position="244"/>
    </location>
</feature>
<name>A0ABQ6K638_9MICO</name>
<evidence type="ECO:0000313" key="7">
    <source>
        <dbReference type="Proteomes" id="UP001157034"/>
    </source>
</evidence>
<sequence length="244" mass="26840">MSADYAVPALDKAFDVLELVASSPHPLAQNEIAEGTGRTVGQLFRVLVALEARGWLVRDEDSGRYTLSMAAFDLAHRQPAMRGLLVAATPAMRELADRLRQSCNLSVLDMAAVRVVAQAESPADFGYRVRVGALFPLESATGTVLVALGDADVRAQYDARLDPGGRGGHAGRDAAPRRPRATGHHRRRRRGARPSRRRARRPHGAVCLHLAERPRHRRRDRARAGRGGPDLRADHRGRRDRLRA</sequence>
<gene>
    <name evidence="6" type="ORF">GCM10025881_11310</name>
</gene>
<evidence type="ECO:0000256" key="2">
    <source>
        <dbReference type="ARBA" id="ARBA00023125"/>
    </source>
</evidence>
<dbReference type="InterPro" id="IPR036390">
    <property type="entry name" value="WH_DNA-bd_sf"/>
</dbReference>
<dbReference type="SMART" id="SM00346">
    <property type="entry name" value="HTH_ICLR"/>
    <property type="match status" value="1"/>
</dbReference>
<accession>A0ABQ6K638</accession>
<dbReference type="Gene3D" id="1.10.10.10">
    <property type="entry name" value="Winged helix-like DNA-binding domain superfamily/Winged helix DNA-binding domain"/>
    <property type="match status" value="1"/>
</dbReference>
<dbReference type="InterPro" id="IPR050707">
    <property type="entry name" value="HTH_MetabolicPath_Reg"/>
</dbReference>
<evidence type="ECO:0000313" key="6">
    <source>
        <dbReference type="EMBL" id="GMA94307.1"/>
    </source>
</evidence>
<dbReference type="Proteomes" id="UP001157034">
    <property type="component" value="Unassembled WGS sequence"/>
</dbReference>
<dbReference type="SUPFAM" id="SSF46785">
    <property type="entry name" value="Winged helix' DNA-binding domain"/>
    <property type="match status" value="1"/>
</dbReference>
<dbReference type="InterPro" id="IPR005471">
    <property type="entry name" value="Tscrpt_reg_IclR_N"/>
</dbReference>
<dbReference type="Gene3D" id="3.30.450.40">
    <property type="match status" value="1"/>
</dbReference>
<evidence type="ECO:0000256" key="3">
    <source>
        <dbReference type="ARBA" id="ARBA00023163"/>
    </source>
</evidence>
<keyword evidence="3" id="KW-0804">Transcription</keyword>
<comment type="caution">
    <text evidence="6">The sequence shown here is derived from an EMBL/GenBank/DDBJ whole genome shotgun (WGS) entry which is preliminary data.</text>
</comment>
<reference evidence="7" key="1">
    <citation type="journal article" date="2019" name="Int. J. Syst. Evol. Microbiol.">
        <title>The Global Catalogue of Microorganisms (GCM) 10K type strain sequencing project: providing services to taxonomists for standard genome sequencing and annotation.</title>
        <authorList>
            <consortium name="The Broad Institute Genomics Platform"/>
            <consortium name="The Broad Institute Genome Sequencing Center for Infectious Disease"/>
            <person name="Wu L."/>
            <person name="Ma J."/>
        </authorList>
    </citation>
    <scope>NUCLEOTIDE SEQUENCE [LARGE SCALE GENOMIC DNA]</scope>
    <source>
        <strain evidence="7">NBRC 108894</strain>
    </source>
</reference>
<feature type="compositionally biased region" description="Basic residues" evidence="4">
    <location>
        <begin position="177"/>
        <end position="203"/>
    </location>
</feature>
<dbReference type="InterPro" id="IPR036388">
    <property type="entry name" value="WH-like_DNA-bd_sf"/>
</dbReference>
<dbReference type="SUPFAM" id="SSF55781">
    <property type="entry name" value="GAF domain-like"/>
    <property type="match status" value="1"/>
</dbReference>
<dbReference type="EMBL" id="BSVB01000001">
    <property type="protein sequence ID" value="GMA94307.1"/>
    <property type="molecule type" value="Genomic_DNA"/>
</dbReference>
<feature type="domain" description="HTH iclR-type" evidence="5">
    <location>
        <begin position="7"/>
        <end position="69"/>
    </location>
</feature>